<keyword evidence="6" id="KW-0479">Metal-binding</keyword>
<dbReference type="Gene3D" id="3.40.80.10">
    <property type="entry name" value="Peptidoglycan recognition protein-like"/>
    <property type="match status" value="1"/>
</dbReference>
<accession>A0A088FLK9</accession>
<keyword evidence="6" id="KW-0002">3D-structure</keyword>
<name>A0A088FLK9_9VIRU</name>
<dbReference type="InterPro" id="IPR015510">
    <property type="entry name" value="PGRP"/>
</dbReference>
<feature type="disulfide bond" evidence="6">
    <location>
        <begin position="80"/>
        <end position="90"/>
    </location>
</feature>
<sequence>MRILEPWNRWYRQKRAYRVRLTPIHYVVLHHTAGPENQTPEAIKRYHEEARGWPHIGYHYLVYRDGRVYKTLPNNAVPICVREFNPVSICVAAVGDFSAGVWPDDAPGWRALWELKQALAKAYPKALFVLHKNLVPTECPGRLTWELIQRKGGGGQ</sequence>
<keyword evidence="3" id="KW-0081">Bacteriolytic enzyme</keyword>
<dbReference type="InterPro" id="IPR036505">
    <property type="entry name" value="Amidase/PGRP_sf"/>
</dbReference>
<dbReference type="PDB" id="6FHG">
    <property type="method" value="X-ray"/>
    <property type="resolution" value="1.95 A"/>
    <property type="chains" value="A/B=1-156"/>
</dbReference>
<dbReference type="SUPFAM" id="SSF55846">
    <property type="entry name" value="N-acetylmuramoyl-L-alanine amidase-like"/>
    <property type="match status" value="1"/>
</dbReference>
<dbReference type="GO" id="GO:0008745">
    <property type="term" value="F:N-acetylmuramoyl-L-alanine amidase activity"/>
    <property type="evidence" value="ECO:0007669"/>
    <property type="project" value="InterPro"/>
</dbReference>
<evidence type="ECO:0000256" key="3">
    <source>
        <dbReference type="ARBA" id="ARBA00022638"/>
    </source>
</evidence>
<feature type="binding site" evidence="6">
    <location>
        <position position="131"/>
    </location>
    <ligand>
        <name>Zn(2+)</name>
        <dbReference type="ChEBI" id="CHEBI:29105"/>
    </ligand>
</feature>
<feature type="domain" description="Peptidoglycan recognition protein family" evidence="4">
    <location>
        <begin position="1"/>
        <end position="135"/>
    </location>
</feature>
<dbReference type="GO" id="GO:0009253">
    <property type="term" value="P:peptidoglycan catabolic process"/>
    <property type="evidence" value="ECO:0007669"/>
    <property type="project" value="InterPro"/>
</dbReference>
<dbReference type="GO" id="GO:0001897">
    <property type="term" value="P:symbiont-mediated cytolysis of host cell"/>
    <property type="evidence" value="ECO:0007669"/>
    <property type="project" value="UniProtKB-ARBA"/>
</dbReference>
<dbReference type="InterPro" id="IPR006619">
    <property type="entry name" value="PGRP_domain_met/bac"/>
</dbReference>
<dbReference type="GO" id="GO:0008270">
    <property type="term" value="F:zinc ion binding"/>
    <property type="evidence" value="ECO:0007669"/>
    <property type="project" value="InterPro"/>
</dbReference>
<dbReference type="PDBsum" id="6FHG"/>
<dbReference type="CDD" id="cd06583">
    <property type="entry name" value="PGRP"/>
    <property type="match status" value="1"/>
</dbReference>
<dbReference type="EMBL" id="KJ561354">
    <property type="protein sequence ID" value="AIM47292.1"/>
    <property type="molecule type" value="Genomic_DNA"/>
</dbReference>
<evidence type="ECO:0000259" key="4">
    <source>
        <dbReference type="SMART" id="SM00701"/>
    </source>
</evidence>
<dbReference type="GO" id="GO:0051715">
    <property type="term" value="P:cytolysis in another organism"/>
    <property type="evidence" value="ECO:0000314"/>
    <property type="project" value="CACAO"/>
</dbReference>
<proteinExistence type="evidence at protein level"/>
<reference evidence="5" key="1">
    <citation type="journal article" date="2015" name="PLoS ONE">
        <title>Biochemical Characterization and Validation of a Catalytic Site of a Highly Thermostable Ts2631 Endolysin from the Thermus scotoductus Phage vB_Tsc2631.</title>
        <authorList>
            <person name="Plotka M."/>
            <person name="Kaczorowska A.K."/>
            <person name="Morzywolek A."/>
            <person name="Makowska J."/>
            <person name="Kozlowski L.P."/>
            <person name="Thorisdottir A."/>
            <person name="Skirnisdottir S."/>
            <person name="Hjorleifsdottir S."/>
            <person name="Fridjonsson O.H."/>
            <person name="Hreggvidsson G.O."/>
            <person name="Kristjansson J.K."/>
            <person name="Dabrowski S."/>
            <person name="Bujnicki J.M."/>
            <person name="Kaczorowski T."/>
        </authorList>
    </citation>
    <scope>NUCLEOTIDE SEQUENCE</scope>
</reference>
<comment type="similarity">
    <text evidence="1">Belongs to the N-acetylmuramoyl-L-alanine amidase 2 family.</text>
</comment>
<evidence type="ECO:0000256" key="1">
    <source>
        <dbReference type="ARBA" id="ARBA00007553"/>
    </source>
</evidence>
<evidence type="ECO:0000313" key="5">
    <source>
        <dbReference type="EMBL" id="AIM47292.1"/>
    </source>
</evidence>
<feature type="binding site" evidence="6">
    <location>
        <position position="139"/>
    </location>
    <ligand>
        <name>Zn(2+)</name>
        <dbReference type="ChEBI" id="CHEBI:29105"/>
    </ligand>
</feature>
<dbReference type="GO" id="GO:0042742">
    <property type="term" value="P:defense response to bacterium"/>
    <property type="evidence" value="ECO:0007669"/>
    <property type="project" value="UniProtKB-KW"/>
</dbReference>
<organism evidence="5">
    <name type="scientific">Thermus phage 2631</name>
    <dbReference type="NCBI Taxonomy" id="1542447"/>
    <lineage>
        <taxon>Viruses</taxon>
    </lineage>
</organism>
<dbReference type="Pfam" id="PF01510">
    <property type="entry name" value="Amidase_2"/>
    <property type="match status" value="1"/>
</dbReference>
<dbReference type="SMART" id="SM00701">
    <property type="entry name" value="PGRP"/>
    <property type="match status" value="1"/>
</dbReference>
<dbReference type="PANTHER" id="PTHR11022">
    <property type="entry name" value="PEPTIDOGLYCAN RECOGNITION PROTEIN"/>
    <property type="match status" value="1"/>
</dbReference>
<keyword evidence="2" id="KW-0929">Antimicrobial</keyword>
<evidence type="ECO:0000256" key="2">
    <source>
        <dbReference type="ARBA" id="ARBA00022529"/>
    </source>
</evidence>
<feature type="binding site" evidence="6">
    <location>
        <position position="30"/>
    </location>
    <ligand>
        <name>Zn(2+)</name>
        <dbReference type="ChEBI" id="CHEBI:29105"/>
    </ligand>
</feature>
<reference evidence="6" key="2">
    <citation type="journal article" date="2019" name="Sci. Rep.">
        <title>Structure and function of the Ts2631 endolysin of Thermus scotoductus phage vB_Tsc2631 with unique N-terminal extension used for peptidoglycan binding.</title>
        <authorList>
            <person name="Plotka M."/>
            <person name="Sancho-Vaello E."/>
            <person name="Dorawa S."/>
            <person name="Kaczorowska A.K."/>
            <person name="Kozlowski L.P."/>
            <person name="Kaczorowski T."/>
            <person name="Zeth K."/>
        </authorList>
    </citation>
    <scope>X-RAY CRYSTALLOGRAPHY (1.95 ANGSTROMS) IN COMPLEX WITH ZN(2+)</scope>
    <scope>DISULFIDE BONDS</scope>
</reference>
<keyword evidence="6" id="KW-0862">Zinc</keyword>
<dbReference type="SMR" id="A0A088FLK9"/>
<evidence type="ECO:0007829" key="6">
    <source>
        <dbReference type="PDB" id="6FHG"/>
    </source>
</evidence>
<dbReference type="InterPro" id="IPR002502">
    <property type="entry name" value="Amidase_domain"/>
</dbReference>
<protein>
    <submittedName>
        <fullName evidence="5">LysT endolysin</fullName>
    </submittedName>
</protein>
<dbReference type="PANTHER" id="PTHR11022:SF41">
    <property type="entry name" value="PEPTIDOGLYCAN-RECOGNITION PROTEIN LC-RELATED"/>
    <property type="match status" value="1"/>
</dbReference>